<sequence length="96" mass="10162">KGATSYQHHEPVLRPAGCCLRPGSDRLKGGAAEQEADYSSRGKGQQRRAGPSPARPGETSGKRQEDGQASGSTARRTGYDADRRRRPGRSLPGSTG</sequence>
<organism evidence="2 3">
    <name type="scientific">Thalassiosira oceanica</name>
    <name type="common">Marine diatom</name>
    <dbReference type="NCBI Taxonomy" id="159749"/>
    <lineage>
        <taxon>Eukaryota</taxon>
        <taxon>Sar</taxon>
        <taxon>Stramenopiles</taxon>
        <taxon>Ochrophyta</taxon>
        <taxon>Bacillariophyta</taxon>
        <taxon>Coscinodiscophyceae</taxon>
        <taxon>Thalassiosirophycidae</taxon>
        <taxon>Thalassiosirales</taxon>
        <taxon>Thalassiosiraceae</taxon>
        <taxon>Thalassiosira</taxon>
    </lineage>
</organism>
<evidence type="ECO:0000313" key="3">
    <source>
        <dbReference type="Proteomes" id="UP000266841"/>
    </source>
</evidence>
<accession>K0S3J5</accession>
<name>K0S3J5_THAOC</name>
<gene>
    <name evidence="2" type="ORF">THAOC_19947</name>
</gene>
<evidence type="ECO:0000256" key="1">
    <source>
        <dbReference type="SAM" id="MobiDB-lite"/>
    </source>
</evidence>
<comment type="caution">
    <text evidence="2">The sequence shown here is derived from an EMBL/GenBank/DDBJ whole genome shotgun (WGS) entry which is preliminary data.</text>
</comment>
<dbReference type="AlphaFoldDB" id="K0S3J5"/>
<evidence type="ECO:0000313" key="2">
    <source>
        <dbReference type="EMBL" id="EJK59790.1"/>
    </source>
</evidence>
<keyword evidence="3" id="KW-1185">Reference proteome</keyword>
<proteinExistence type="predicted"/>
<reference evidence="2 3" key="1">
    <citation type="journal article" date="2012" name="Genome Biol.">
        <title>Genome and low-iron response of an oceanic diatom adapted to chronic iron limitation.</title>
        <authorList>
            <person name="Lommer M."/>
            <person name="Specht M."/>
            <person name="Roy A.S."/>
            <person name="Kraemer L."/>
            <person name="Andreson R."/>
            <person name="Gutowska M.A."/>
            <person name="Wolf J."/>
            <person name="Bergner S.V."/>
            <person name="Schilhabel M.B."/>
            <person name="Klostermeier U.C."/>
            <person name="Beiko R.G."/>
            <person name="Rosenstiel P."/>
            <person name="Hippler M."/>
            <person name="Laroche J."/>
        </authorList>
    </citation>
    <scope>NUCLEOTIDE SEQUENCE [LARGE SCALE GENOMIC DNA]</scope>
    <source>
        <strain evidence="2 3">CCMP1005</strain>
    </source>
</reference>
<protein>
    <submittedName>
        <fullName evidence="2">Uncharacterized protein</fullName>
    </submittedName>
</protein>
<dbReference type="EMBL" id="AGNL01022297">
    <property type="protein sequence ID" value="EJK59790.1"/>
    <property type="molecule type" value="Genomic_DNA"/>
</dbReference>
<feature type="region of interest" description="Disordered" evidence="1">
    <location>
        <begin position="1"/>
        <end position="96"/>
    </location>
</feature>
<feature type="non-terminal residue" evidence="2">
    <location>
        <position position="1"/>
    </location>
</feature>
<dbReference type="Proteomes" id="UP000266841">
    <property type="component" value="Unassembled WGS sequence"/>
</dbReference>